<accession>A0ABV9W4U0</accession>
<evidence type="ECO:0000313" key="2">
    <source>
        <dbReference type="EMBL" id="MFC5003671.1"/>
    </source>
</evidence>
<feature type="domain" description="Effector-associated" evidence="1">
    <location>
        <begin position="291"/>
        <end position="369"/>
    </location>
</feature>
<evidence type="ECO:0000259" key="1">
    <source>
        <dbReference type="Pfam" id="PF19956"/>
    </source>
</evidence>
<evidence type="ECO:0000313" key="3">
    <source>
        <dbReference type="Proteomes" id="UP001595912"/>
    </source>
</evidence>
<keyword evidence="3" id="KW-1185">Reference proteome</keyword>
<dbReference type="RefSeq" id="WP_380122858.1">
    <property type="nucleotide sequence ID" value="NZ_JBHSIU010000054.1"/>
</dbReference>
<proteinExistence type="predicted"/>
<comment type="caution">
    <text evidence="2">The sequence shown here is derived from an EMBL/GenBank/DDBJ whole genome shotgun (WGS) entry which is preliminary data.</text>
</comment>
<dbReference type="InterPro" id="IPR045431">
    <property type="entry name" value="EAD2"/>
</dbReference>
<dbReference type="EMBL" id="JBHSIU010000054">
    <property type="protein sequence ID" value="MFC5003671.1"/>
    <property type="molecule type" value="Genomic_DNA"/>
</dbReference>
<organism evidence="2 3">
    <name type="scientific">Dactylosporangium cerinum</name>
    <dbReference type="NCBI Taxonomy" id="1434730"/>
    <lineage>
        <taxon>Bacteria</taxon>
        <taxon>Bacillati</taxon>
        <taxon>Actinomycetota</taxon>
        <taxon>Actinomycetes</taxon>
        <taxon>Micromonosporales</taxon>
        <taxon>Micromonosporaceae</taxon>
        <taxon>Dactylosporangium</taxon>
    </lineage>
</organism>
<dbReference type="Proteomes" id="UP001595912">
    <property type="component" value="Unassembled WGS sequence"/>
</dbReference>
<name>A0ABV9W4U0_9ACTN</name>
<sequence>MTDPAANLTTATVVIVGVGEHEAGAGWSLAGPVPDALRFAQYFLDRGVPAERVQVLSTPLPPDGALPEGVRCRPADRATVRQVFLRELPAGDAKDLYVVWGGHGYLDTGGRRRLYLADAIESDAVDFDLDSLLVTYRSDLVAALRRQLWLIDVCQLHDDDDGRPRVRGHETFPAGEPVAGLTQQVLFAAGHGQGAADLRVQQTGLFSREVLRLLHRDGGAALLADPPALFEALRERFTTRRGAGLARQTPTYLWYRNELGDEGLLLHSPPRQPAALVPELRVPSSSLMPIVEALLGLAEFREPATREDILVTLRGSVYGSIRRNPAARMDAINIVRTCLRFPGGLSELVEAVQFVVPESPALERFTAAAAVLSDSR</sequence>
<protein>
    <recommendedName>
        <fullName evidence="1">Effector-associated domain-containing protein</fullName>
    </recommendedName>
</protein>
<gene>
    <name evidence="2" type="ORF">ACFPIJ_38345</name>
</gene>
<dbReference type="Pfam" id="PF19956">
    <property type="entry name" value="EAD2"/>
    <property type="match status" value="1"/>
</dbReference>
<reference evidence="3" key="1">
    <citation type="journal article" date="2019" name="Int. J. Syst. Evol. Microbiol.">
        <title>The Global Catalogue of Microorganisms (GCM) 10K type strain sequencing project: providing services to taxonomists for standard genome sequencing and annotation.</title>
        <authorList>
            <consortium name="The Broad Institute Genomics Platform"/>
            <consortium name="The Broad Institute Genome Sequencing Center for Infectious Disease"/>
            <person name="Wu L."/>
            <person name="Ma J."/>
        </authorList>
    </citation>
    <scope>NUCLEOTIDE SEQUENCE [LARGE SCALE GENOMIC DNA]</scope>
    <source>
        <strain evidence="3">CGMCC 4.7152</strain>
    </source>
</reference>